<gene>
    <name evidence="1" type="ORF">AX018_1005120</name>
</gene>
<organism evidence="1 2">
    <name type="scientific">Paracidovorax anthurii</name>
    <dbReference type="NCBI Taxonomy" id="78229"/>
    <lineage>
        <taxon>Bacteria</taxon>
        <taxon>Pseudomonadati</taxon>
        <taxon>Pseudomonadota</taxon>
        <taxon>Betaproteobacteria</taxon>
        <taxon>Burkholderiales</taxon>
        <taxon>Comamonadaceae</taxon>
        <taxon>Paracidovorax</taxon>
    </lineage>
</organism>
<proteinExistence type="predicted"/>
<keyword evidence="2" id="KW-1185">Reference proteome</keyword>
<dbReference type="AlphaFoldDB" id="A0A328ZI23"/>
<comment type="caution">
    <text evidence="1">The sequence shown here is derived from an EMBL/GenBank/DDBJ whole genome shotgun (WGS) entry which is preliminary data.</text>
</comment>
<sequence length="308" mass="33532">MTLASIAFPLCWMGEFGGAPPKGASPSRACHQPVEHDGCSAIARCLLVPCIIQPPIGADHSARDEDVDRRQVSAHMTLVLRAPQGFFDEHENPALTALMVADIVQHGKSCEKTVVDLHHVREFMHDANQIAVGCSGEPPGNLGEILFQHRKVQLATVGEIAMDRPARRASALGNRFKRHIATCLAHHHSSCSDQARAVLNRVRTRPANAFAFRWIRESRHGSVQPSGCGASQRSAMRAAWDGSCARVIVSNTPERMLSGSLPIVAFDPWRSGLNPVHGPARGAKHVLQPEQPGTTTSGRTNYRLIRRS</sequence>
<dbReference type="EMBL" id="QLTA01000005">
    <property type="protein sequence ID" value="RAR85489.1"/>
    <property type="molecule type" value="Genomic_DNA"/>
</dbReference>
<name>A0A328ZI23_9BURK</name>
<reference evidence="1 2" key="1">
    <citation type="submission" date="2018-06" db="EMBL/GenBank/DDBJ databases">
        <title>Genomic Encyclopedia of Archaeal and Bacterial Type Strains, Phase II (KMG-II): from individual species to whole genera.</title>
        <authorList>
            <person name="Goeker M."/>
        </authorList>
    </citation>
    <scope>NUCLEOTIDE SEQUENCE [LARGE SCALE GENOMIC DNA]</scope>
    <source>
        <strain evidence="1 2">CFPB 3232</strain>
    </source>
</reference>
<protein>
    <submittedName>
        <fullName evidence="1">Uncharacterized protein</fullName>
    </submittedName>
</protein>
<dbReference type="Proteomes" id="UP000248856">
    <property type="component" value="Unassembled WGS sequence"/>
</dbReference>
<accession>A0A328ZI23</accession>
<evidence type="ECO:0000313" key="2">
    <source>
        <dbReference type="Proteomes" id="UP000248856"/>
    </source>
</evidence>
<evidence type="ECO:0000313" key="1">
    <source>
        <dbReference type="EMBL" id="RAR85489.1"/>
    </source>
</evidence>